<protein>
    <submittedName>
        <fullName evidence="2">Uncharacterized protein</fullName>
    </submittedName>
</protein>
<dbReference type="AlphaFoldDB" id="A0A9P5NF50"/>
<comment type="caution">
    <text evidence="2">The sequence shown here is derived from an EMBL/GenBank/DDBJ whole genome shotgun (WGS) entry which is preliminary data.</text>
</comment>
<feature type="compositionally biased region" description="Low complexity" evidence="1">
    <location>
        <begin position="123"/>
        <end position="132"/>
    </location>
</feature>
<organism evidence="2 3">
    <name type="scientific">Gymnopilus junonius</name>
    <name type="common">Spectacular rustgill mushroom</name>
    <name type="synonym">Gymnopilus spectabilis subsp. junonius</name>
    <dbReference type="NCBI Taxonomy" id="109634"/>
    <lineage>
        <taxon>Eukaryota</taxon>
        <taxon>Fungi</taxon>
        <taxon>Dikarya</taxon>
        <taxon>Basidiomycota</taxon>
        <taxon>Agaricomycotina</taxon>
        <taxon>Agaricomycetes</taxon>
        <taxon>Agaricomycetidae</taxon>
        <taxon>Agaricales</taxon>
        <taxon>Agaricineae</taxon>
        <taxon>Hymenogastraceae</taxon>
        <taxon>Gymnopilus</taxon>
    </lineage>
</organism>
<proteinExistence type="predicted"/>
<gene>
    <name evidence="2" type="ORF">CPB84DRAFT_283235</name>
</gene>
<dbReference type="Proteomes" id="UP000724874">
    <property type="component" value="Unassembled WGS sequence"/>
</dbReference>
<feature type="compositionally biased region" description="Polar residues" evidence="1">
    <location>
        <begin position="137"/>
        <end position="146"/>
    </location>
</feature>
<accession>A0A9P5NF50</accession>
<evidence type="ECO:0000313" key="3">
    <source>
        <dbReference type="Proteomes" id="UP000724874"/>
    </source>
</evidence>
<sequence length="187" mass="20494">MNTWGLQNQEPDREYLPPYGGQCQDNNRADSEYTASDRNCRFIVSSPEVSEPVDNAHHGPGEASSPTNHSNGRTSDQEEGSLSTNTNDGGITLNYPRTSSMQTVFPELQNEMNGQEQMPLVTPSSSSSSPPSIAHVVSSTLGSENNDASKKKKRKSLLKMPFKFIKRKNGKNRGRIRETGSWTSGSS</sequence>
<reference evidence="2" key="1">
    <citation type="submission" date="2020-11" db="EMBL/GenBank/DDBJ databases">
        <authorList>
            <consortium name="DOE Joint Genome Institute"/>
            <person name="Ahrendt S."/>
            <person name="Riley R."/>
            <person name="Andreopoulos W."/>
            <person name="LaButti K."/>
            <person name="Pangilinan J."/>
            <person name="Ruiz-duenas F.J."/>
            <person name="Barrasa J.M."/>
            <person name="Sanchez-Garcia M."/>
            <person name="Camarero S."/>
            <person name="Miyauchi S."/>
            <person name="Serrano A."/>
            <person name="Linde D."/>
            <person name="Babiker R."/>
            <person name="Drula E."/>
            <person name="Ayuso-Fernandez I."/>
            <person name="Pacheco R."/>
            <person name="Padilla G."/>
            <person name="Ferreira P."/>
            <person name="Barriuso J."/>
            <person name="Kellner H."/>
            <person name="Castanera R."/>
            <person name="Alfaro M."/>
            <person name="Ramirez L."/>
            <person name="Pisabarro A.G."/>
            <person name="Kuo A."/>
            <person name="Tritt A."/>
            <person name="Lipzen A."/>
            <person name="He G."/>
            <person name="Yan M."/>
            <person name="Ng V."/>
            <person name="Cullen D."/>
            <person name="Martin F."/>
            <person name="Rosso M.-N."/>
            <person name="Henrissat B."/>
            <person name="Hibbett D."/>
            <person name="Martinez A.T."/>
            <person name="Grigoriev I.V."/>
        </authorList>
    </citation>
    <scope>NUCLEOTIDE SEQUENCE</scope>
    <source>
        <strain evidence="2">AH 44721</strain>
    </source>
</reference>
<keyword evidence="3" id="KW-1185">Reference proteome</keyword>
<name>A0A9P5NF50_GYMJU</name>
<feature type="compositionally biased region" description="Polar residues" evidence="1">
    <location>
        <begin position="64"/>
        <end position="103"/>
    </location>
</feature>
<evidence type="ECO:0000313" key="2">
    <source>
        <dbReference type="EMBL" id="KAF8880106.1"/>
    </source>
</evidence>
<feature type="compositionally biased region" description="Basic residues" evidence="1">
    <location>
        <begin position="164"/>
        <end position="174"/>
    </location>
</feature>
<evidence type="ECO:0000256" key="1">
    <source>
        <dbReference type="SAM" id="MobiDB-lite"/>
    </source>
</evidence>
<dbReference type="EMBL" id="JADNYJ010000143">
    <property type="protein sequence ID" value="KAF8880106.1"/>
    <property type="molecule type" value="Genomic_DNA"/>
</dbReference>
<feature type="region of interest" description="Disordered" evidence="1">
    <location>
        <begin position="1"/>
        <end position="187"/>
    </location>
</feature>